<sequence length="1621" mass="184456">MSDISIIHDESMGFDASFGISFIGDNMFTIRCGNFLQICQFKDRAIEILSSISGELTGFSAMAGTPLLQTLAYADQIQNPLIHLVDINGKETGTVSVQGTFGVKSLDFSYDGQWLYSLGGLPTFRLSAFDWQKKVEVTNKTFNSPIGQNISVCPMHPRLIAVYGDDNLALPELPPELQDDPEPHLRFYTLQGCKEEYAFVEVIAEIDSPVTALTWSPKDECIVATRDGRIIIVNPQTGKIVGDPFKLEALEDGQQYASALFCTSKYIITSGTCGNIYWLNYEDLHHTNDLFILETGAPILFFKIFPHSNRLMFGTDRNSLICVELDENTHQTIDSGNAMTCLRETHQGPITAVCALPHQIITAGADGTLRTWTCSPYLAQTQKLTFANESFTSLASSKGGSLVAVGSQSGVLRIINSTDPDDPILLFRERLHAGPITSIVITDHYIASGSTTGSVVILRTDPNSCFPLIGLLQLRTSVVSLSAPPPLKPAGEGNAPEQLLIATGHREIIRIDVPNEAPDNFKLQIETLNRALLKVSNKVSTITAEPTLREEQQYFFCGCDNKSVKYYCMPVTTGELDLVGIDDVECSSPDDTFTGHSKTVTSIALSPDQQFVASGCAGATLIVREIDNATAQLKRVMMTVTHHSPTNGAISGICFSPDGKKLFTVGYDGCINTYSIRVDPSAIPRDSFQVPREGAFKSSISRQFLIDHQISSLTEMWMGREYGSSEDNGFHNDDGNGSEELPLAQQIKAEKEKQQQAAAQEFQKELTEQITQIKDEFMHLVEQNEKAPELEKLTKQDFTLDVASAEKLQQLAEYRKALILYRRTIKNQIRELNADKITQRAFKPFEPKLTTIYSFKTPIHFDNFPLPILTEKQQRHLKVVTLLRRTEIAALRYKPGVGSSLVVSQMRDTSLDGSRYLFSRSNSLVTLTQSEQSDNELIVKEDERLLYDPFQLVTGNRKVTQLTIVQHLIQEAMHHFNTIFEDMMGRKANAVQSLQERNKRIRQLIRLLRLNPDDYQLFDPPAYPNEDPDSFMKVKDEEVIVKKLQGQEVKENVKSDELEKDSFAQRALREMMGGNISVGNMEEAPQDDEPIAPEWMTTKKKEEMTEEEQYQVQEFEKKKKLFIEEREKRKKTLSAELVKLYKGTASTIEEFDHQMCAAYIQRIDTEEKIYYHELEIMHLLFTINSERELNSKLNKISDDIEDKKELIRQRTQTWKEITQESIAAAKAAQTADENLKSVQDQVDKDFKARDNQPQLIRWYKHSVAIKYKPKPTNKPNVFSQFIHPSIDFTTNTEEILNPANRPQNLPEQRWKNFLEYCEAKTRDSREQAERHEESNELKARENSYKDELTKLEQEADELENDRSETVDKLLNAMVDMHVPFTFRQGQAEVPNDTILLDYKDIVLINKKVVSAQNEKIIEAGKRKIDMLENIRRHHSEHKELRWKIAKCNVDLTNLQEEIQEYQLFRVTKLDQELIRSRLTKGQSGDDRNQKELKSLKAGLEGMVNQHKLKVEHAQANLKKLHKKLEQKRQENDKIENEILQMQLNLKERKRIYNIQMKSTEGAQDARKRRLKQVMLISKLKRAKQVQEAKIASLQEDVSRLRRCVYTSFGDDDTEVMVGYKS</sequence>
<evidence type="ECO:0000256" key="8">
    <source>
        <dbReference type="ARBA" id="ARBA00023605"/>
    </source>
</evidence>
<dbReference type="SUPFAM" id="SSF50998">
    <property type="entry name" value="Quinoprotein alcohol dehydrogenase-like"/>
    <property type="match status" value="1"/>
</dbReference>
<evidence type="ECO:0000256" key="10">
    <source>
        <dbReference type="PROSITE-ProRule" id="PRU00221"/>
    </source>
</evidence>
<comment type="subcellular location">
    <subcellularLocation>
        <location evidence="1">Cytoplasm</location>
        <location evidence="1">Cytoskeleton</location>
        <location evidence="1">Cilium axoneme</location>
    </subcellularLocation>
</comment>
<dbReference type="KEGG" id="tva:4720875"/>
<dbReference type="EMBL" id="DS113177">
    <property type="protein sequence ID" value="EAY23637.1"/>
    <property type="molecule type" value="Genomic_DNA"/>
</dbReference>
<dbReference type="Pfam" id="PF25828">
    <property type="entry name" value="CC_Cfap43"/>
    <property type="match status" value="1"/>
</dbReference>
<dbReference type="SMR" id="A2D7C0"/>
<dbReference type="InterPro" id="IPR001680">
    <property type="entry name" value="WD40_rpt"/>
</dbReference>
<evidence type="ECO:0000313" key="13">
    <source>
        <dbReference type="EMBL" id="EAY23637.1"/>
    </source>
</evidence>
<keyword evidence="4" id="KW-0677">Repeat</keyword>
<feature type="repeat" description="WD" evidence="10">
    <location>
        <begin position="593"/>
        <end position="634"/>
    </location>
</feature>
<dbReference type="Pfam" id="PF00400">
    <property type="entry name" value="WD40"/>
    <property type="match status" value="2"/>
</dbReference>
<comment type="similarity">
    <text evidence="8">Belongs to the CFAP43 family.</text>
</comment>
<dbReference type="Gene3D" id="2.130.10.10">
    <property type="entry name" value="YVTN repeat-like/Quinoprotein amine dehydrogenase"/>
    <property type="match status" value="3"/>
</dbReference>
<dbReference type="VEuPathDB" id="TrichDB:TVAGG3_0992600"/>
<dbReference type="STRING" id="5722.A2D7C0"/>
<dbReference type="InterPro" id="IPR015943">
    <property type="entry name" value="WD40/YVTN_repeat-like_dom_sf"/>
</dbReference>
<accession>A2D7C0</accession>
<dbReference type="OMA" id="HGKDQVG"/>
<dbReference type="eggNOG" id="ENOG502QQ39">
    <property type="taxonomic scope" value="Eukaryota"/>
</dbReference>
<dbReference type="PANTHER" id="PTHR14885">
    <property type="entry name" value="CILIA- AND FLAGELLA-ASSOCIATED PROTEIN 43-RELATED"/>
    <property type="match status" value="1"/>
</dbReference>
<keyword evidence="3 10" id="KW-0853">WD repeat</keyword>
<reference evidence="13" key="1">
    <citation type="submission" date="2006-10" db="EMBL/GenBank/DDBJ databases">
        <authorList>
            <person name="Amadeo P."/>
            <person name="Zhao Q."/>
            <person name="Wortman J."/>
            <person name="Fraser-Liggett C."/>
            <person name="Carlton J."/>
        </authorList>
    </citation>
    <scope>NUCLEOTIDE SEQUENCE</scope>
    <source>
        <strain evidence="13">G3</strain>
    </source>
</reference>
<keyword evidence="6" id="KW-0206">Cytoskeleton</keyword>
<dbReference type="PROSITE" id="PS50082">
    <property type="entry name" value="WD_REPEATS_2"/>
    <property type="match status" value="1"/>
</dbReference>
<dbReference type="GO" id="GO:0060271">
    <property type="term" value="P:cilium assembly"/>
    <property type="evidence" value="ECO:0000318"/>
    <property type="project" value="GO_Central"/>
</dbReference>
<proteinExistence type="inferred from homology"/>
<dbReference type="InterPro" id="IPR036322">
    <property type="entry name" value="WD40_repeat_dom_sf"/>
</dbReference>
<dbReference type="GO" id="GO:0005930">
    <property type="term" value="C:axoneme"/>
    <property type="evidence" value="ECO:0000318"/>
    <property type="project" value="GO_Central"/>
</dbReference>
<dbReference type="OrthoDB" id="64353at2759"/>
<keyword evidence="7" id="KW-0966">Cell projection</keyword>
<evidence type="ECO:0000256" key="4">
    <source>
        <dbReference type="ARBA" id="ARBA00022737"/>
    </source>
</evidence>
<dbReference type="RefSeq" id="XP_001276885.1">
    <property type="nucleotide sequence ID" value="XM_001276884.1"/>
</dbReference>
<dbReference type="InterPro" id="IPR011047">
    <property type="entry name" value="Quinoprotein_ADH-like_sf"/>
</dbReference>
<organism evidence="13 14">
    <name type="scientific">Trichomonas vaginalis (strain ATCC PRA-98 / G3)</name>
    <dbReference type="NCBI Taxonomy" id="412133"/>
    <lineage>
        <taxon>Eukaryota</taxon>
        <taxon>Metamonada</taxon>
        <taxon>Parabasalia</taxon>
        <taxon>Trichomonadida</taxon>
        <taxon>Trichomonadidae</taxon>
        <taxon>Trichomonas</taxon>
    </lineage>
</organism>
<gene>
    <name evidence="13" type="ORF">TVAG_119740</name>
</gene>
<keyword evidence="14" id="KW-1185">Reference proteome</keyword>
<dbReference type="SMART" id="SM00320">
    <property type="entry name" value="WD40"/>
    <property type="match status" value="6"/>
</dbReference>
<evidence type="ECO:0000256" key="2">
    <source>
        <dbReference type="ARBA" id="ARBA00022490"/>
    </source>
</evidence>
<evidence type="ECO:0000256" key="11">
    <source>
        <dbReference type="SAM" id="Coils"/>
    </source>
</evidence>
<evidence type="ECO:0000256" key="9">
    <source>
        <dbReference type="ARBA" id="ARBA00023662"/>
    </source>
</evidence>
<evidence type="ECO:0000256" key="1">
    <source>
        <dbReference type="ARBA" id="ARBA00004430"/>
    </source>
</evidence>
<evidence type="ECO:0000313" key="14">
    <source>
        <dbReference type="Proteomes" id="UP000001542"/>
    </source>
</evidence>
<dbReference type="InParanoid" id="A2D7C0"/>
<dbReference type="VEuPathDB" id="TrichDB:TVAG_119740"/>
<evidence type="ECO:0000256" key="3">
    <source>
        <dbReference type="ARBA" id="ARBA00022574"/>
    </source>
</evidence>
<feature type="coiled-coil region" evidence="11">
    <location>
        <begin position="1503"/>
        <end position="1551"/>
    </location>
</feature>
<evidence type="ECO:0000256" key="12">
    <source>
        <dbReference type="SAM" id="MobiDB-lite"/>
    </source>
</evidence>
<evidence type="ECO:0000256" key="7">
    <source>
        <dbReference type="ARBA" id="ARBA00023273"/>
    </source>
</evidence>
<name>A2D7C0_TRIV3</name>
<protein>
    <recommendedName>
        <fullName evidence="9">Cilia- and flagella-associated protein 43</fullName>
    </recommendedName>
</protein>
<dbReference type="Proteomes" id="UP000001542">
    <property type="component" value="Unassembled WGS sequence"/>
</dbReference>
<evidence type="ECO:0000256" key="6">
    <source>
        <dbReference type="ARBA" id="ARBA00023212"/>
    </source>
</evidence>
<reference evidence="13" key="2">
    <citation type="journal article" date="2007" name="Science">
        <title>Draft genome sequence of the sexually transmitted pathogen Trichomonas vaginalis.</title>
        <authorList>
            <person name="Carlton J.M."/>
            <person name="Hirt R.P."/>
            <person name="Silva J.C."/>
            <person name="Delcher A.L."/>
            <person name="Schatz M."/>
            <person name="Zhao Q."/>
            <person name="Wortman J.R."/>
            <person name="Bidwell S.L."/>
            <person name="Alsmark U.C.M."/>
            <person name="Besteiro S."/>
            <person name="Sicheritz-Ponten T."/>
            <person name="Noel C.J."/>
            <person name="Dacks J.B."/>
            <person name="Foster P.G."/>
            <person name="Simillion C."/>
            <person name="Van de Peer Y."/>
            <person name="Miranda-Saavedra D."/>
            <person name="Barton G.J."/>
            <person name="Westrop G.D."/>
            <person name="Mueller S."/>
            <person name="Dessi D."/>
            <person name="Fiori P.L."/>
            <person name="Ren Q."/>
            <person name="Paulsen I."/>
            <person name="Zhang H."/>
            <person name="Bastida-Corcuera F.D."/>
            <person name="Simoes-Barbosa A."/>
            <person name="Brown M.T."/>
            <person name="Hayes R.D."/>
            <person name="Mukherjee M."/>
            <person name="Okumura C.Y."/>
            <person name="Schneider R."/>
            <person name="Smith A.J."/>
            <person name="Vanacova S."/>
            <person name="Villalvazo M."/>
            <person name="Haas B.J."/>
            <person name="Pertea M."/>
            <person name="Feldblyum T.V."/>
            <person name="Utterback T.R."/>
            <person name="Shu C.L."/>
            <person name="Osoegawa K."/>
            <person name="de Jong P.J."/>
            <person name="Hrdy I."/>
            <person name="Horvathova L."/>
            <person name="Zubacova Z."/>
            <person name="Dolezal P."/>
            <person name="Malik S.B."/>
            <person name="Logsdon J.M. Jr."/>
            <person name="Henze K."/>
            <person name="Gupta A."/>
            <person name="Wang C.C."/>
            <person name="Dunne R.L."/>
            <person name="Upcroft J.A."/>
            <person name="Upcroft P."/>
            <person name="White O."/>
            <person name="Salzberg S.L."/>
            <person name="Tang P."/>
            <person name="Chiu C.-H."/>
            <person name="Lee Y.-S."/>
            <person name="Embley T.M."/>
            <person name="Coombs G.H."/>
            <person name="Mottram J.C."/>
            <person name="Tachezy J."/>
            <person name="Fraser-Liggett C.M."/>
            <person name="Johnson P.J."/>
        </authorList>
    </citation>
    <scope>NUCLEOTIDE SEQUENCE [LARGE SCALE GENOMIC DNA]</scope>
    <source>
        <strain evidence="13">G3</strain>
    </source>
</reference>
<evidence type="ECO:0000256" key="5">
    <source>
        <dbReference type="ARBA" id="ARBA00023054"/>
    </source>
</evidence>
<keyword evidence="2" id="KW-0963">Cytoplasm</keyword>
<dbReference type="SUPFAM" id="SSF50978">
    <property type="entry name" value="WD40 repeat-like"/>
    <property type="match status" value="1"/>
</dbReference>
<dbReference type="PANTHER" id="PTHR14885:SF1">
    <property type="entry name" value="CILIA- AND FLAGELLA-ASSOCIATED PROTEIN 43"/>
    <property type="match status" value="1"/>
</dbReference>
<feature type="region of interest" description="Disordered" evidence="12">
    <location>
        <begin position="1323"/>
        <end position="1345"/>
    </location>
</feature>
<keyword evidence="5 11" id="KW-0175">Coiled coil</keyword>